<dbReference type="EMBL" id="HE575318">
    <property type="protein sequence ID" value="CCC90422.1"/>
    <property type="molecule type" value="Genomic_DNA"/>
</dbReference>
<proteinExistence type="predicted"/>
<name>G0UML4_TRYCI</name>
<gene>
    <name evidence="1" type="ORF">TCIL3000_5_1220</name>
</gene>
<accession>G0UML4</accession>
<dbReference type="VEuPathDB" id="TriTrypDB:TcIL3000_5_1220"/>
<protein>
    <submittedName>
        <fullName evidence="1">Uncharacterized protein TCIL3000_5_1220</fullName>
    </submittedName>
</protein>
<evidence type="ECO:0000313" key="1">
    <source>
        <dbReference type="EMBL" id="CCC90422.1"/>
    </source>
</evidence>
<dbReference type="AlphaFoldDB" id="G0UML4"/>
<organism evidence="1">
    <name type="scientific">Trypanosoma congolense (strain IL3000)</name>
    <dbReference type="NCBI Taxonomy" id="1068625"/>
    <lineage>
        <taxon>Eukaryota</taxon>
        <taxon>Discoba</taxon>
        <taxon>Euglenozoa</taxon>
        <taxon>Kinetoplastea</taxon>
        <taxon>Metakinetoplastina</taxon>
        <taxon>Trypanosomatida</taxon>
        <taxon>Trypanosomatidae</taxon>
        <taxon>Trypanosoma</taxon>
        <taxon>Nannomonas</taxon>
    </lineage>
</organism>
<reference evidence="1" key="1">
    <citation type="journal article" date="2012" name="Proc. Natl. Acad. Sci. U.S.A.">
        <title>Antigenic diversity is generated by distinct evolutionary mechanisms in African trypanosome species.</title>
        <authorList>
            <person name="Jackson A.P."/>
            <person name="Berry A."/>
            <person name="Aslett M."/>
            <person name="Allison H.C."/>
            <person name="Burton P."/>
            <person name="Vavrova-Anderson J."/>
            <person name="Brown R."/>
            <person name="Browne H."/>
            <person name="Corton N."/>
            <person name="Hauser H."/>
            <person name="Gamble J."/>
            <person name="Gilderthorp R."/>
            <person name="Marcello L."/>
            <person name="McQuillan J."/>
            <person name="Otto T.D."/>
            <person name="Quail M.A."/>
            <person name="Sanders M.J."/>
            <person name="van Tonder A."/>
            <person name="Ginger M.L."/>
            <person name="Field M.C."/>
            <person name="Barry J.D."/>
            <person name="Hertz-Fowler C."/>
            <person name="Berriman M."/>
        </authorList>
    </citation>
    <scope>NUCLEOTIDE SEQUENCE</scope>
    <source>
        <strain evidence="1">IL3000</strain>
    </source>
</reference>
<sequence length="99" mass="11518">MKECEGRFMLAREAARRTWPDEWWQSDELLPLLRKPFTDIVNDAHEGGSSTTVQLPVGRYPLPHLNRLYGDTCMQEAVVPRQLHGRTLSHPLYIPMELF</sequence>